<dbReference type="OrthoDB" id="158738at2"/>
<evidence type="ECO:0000259" key="2">
    <source>
        <dbReference type="Pfam" id="PF01243"/>
    </source>
</evidence>
<dbReference type="GO" id="GO:0070967">
    <property type="term" value="F:coenzyme F420 binding"/>
    <property type="evidence" value="ECO:0007669"/>
    <property type="project" value="TreeGrafter"/>
</dbReference>
<dbReference type="NCBIfam" id="TIGR03618">
    <property type="entry name" value="Rv1155_F420"/>
    <property type="match status" value="1"/>
</dbReference>
<feature type="domain" description="Pyridoxamine 5'-phosphate oxidase N-terminal" evidence="2">
    <location>
        <begin position="9"/>
        <end position="133"/>
    </location>
</feature>
<name>A0A563F2W9_9PSEU</name>
<evidence type="ECO:0000313" key="4">
    <source>
        <dbReference type="Proteomes" id="UP000316639"/>
    </source>
</evidence>
<gene>
    <name evidence="3" type="ORF">FKR81_00575</name>
</gene>
<dbReference type="InterPro" id="IPR052019">
    <property type="entry name" value="F420H2_bilvrd_red/Heme_oxyg"/>
</dbReference>
<dbReference type="Pfam" id="PF01243">
    <property type="entry name" value="PNPOx_N"/>
    <property type="match status" value="1"/>
</dbReference>
<dbReference type="GO" id="GO:0016627">
    <property type="term" value="F:oxidoreductase activity, acting on the CH-CH group of donors"/>
    <property type="evidence" value="ECO:0007669"/>
    <property type="project" value="TreeGrafter"/>
</dbReference>
<organism evidence="3 4">
    <name type="scientific">Lentzea tibetensis</name>
    <dbReference type="NCBI Taxonomy" id="2591470"/>
    <lineage>
        <taxon>Bacteria</taxon>
        <taxon>Bacillati</taxon>
        <taxon>Actinomycetota</taxon>
        <taxon>Actinomycetes</taxon>
        <taxon>Pseudonocardiales</taxon>
        <taxon>Pseudonocardiaceae</taxon>
        <taxon>Lentzea</taxon>
    </lineage>
</organism>
<sequence length="151" mass="16813">MREHIRMSKAEVHAFLDEQRTLVVASLGRSGLPHLAPMWFAVLDGDIVFCTDRNSQKIVNLRREPRMSALVESGEEYGDLRGVHMEGTAEVSDDPAVIARVVNAVVARNIGPLDESGREGMRHAMSKRVAVLFRPTKVVSWDHRKIALATT</sequence>
<dbReference type="PANTHER" id="PTHR35176">
    <property type="entry name" value="HEME OXYGENASE HI_0854-RELATED"/>
    <property type="match status" value="1"/>
</dbReference>
<comment type="caution">
    <text evidence="3">The sequence shown here is derived from an EMBL/GenBank/DDBJ whole genome shotgun (WGS) entry which is preliminary data.</text>
</comment>
<evidence type="ECO:0000256" key="1">
    <source>
        <dbReference type="ARBA" id="ARBA00023002"/>
    </source>
</evidence>
<dbReference type="InterPro" id="IPR011576">
    <property type="entry name" value="Pyridox_Oxase_N"/>
</dbReference>
<dbReference type="InterPro" id="IPR019920">
    <property type="entry name" value="F420-binding_dom_put"/>
</dbReference>
<proteinExistence type="predicted"/>
<dbReference type="RefSeq" id="WP_146348884.1">
    <property type="nucleotide sequence ID" value="NZ_VOBR01000001.1"/>
</dbReference>
<reference evidence="3 4" key="1">
    <citation type="submission" date="2019-07" db="EMBL/GenBank/DDBJ databases">
        <title>Lentzea xizangensis sp. nov., isolated from Qinghai-Tibetan Plateau Soils.</title>
        <authorList>
            <person name="Huang J."/>
        </authorList>
    </citation>
    <scope>NUCLEOTIDE SEQUENCE [LARGE SCALE GENOMIC DNA]</scope>
    <source>
        <strain evidence="3 4">FXJ1.1311</strain>
    </source>
</reference>
<dbReference type="Gene3D" id="2.30.110.10">
    <property type="entry name" value="Electron Transport, Fmn-binding Protein, Chain A"/>
    <property type="match status" value="1"/>
</dbReference>
<dbReference type="InterPro" id="IPR012349">
    <property type="entry name" value="Split_barrel_FMN-bd"/>
</dbReference>
<evidence type="ECO:0000313" key="3">
    <source>
        <dbReference type="EMBL" id="TWP54101.1"/>
    </source>
</evidence>
<dbReference type="EMBL" id="VOBR01000001">
    <property type="protein sequence ID" value="TWP54101.1"/>
    <property type="molecule type" value="Genomic_DNA"/>
</dbReference>
<protein>
    <submittedName>
        <fullName evidence="3">PPOX class F420-dependent oxidoreductase</fullName>
    </submittedName>
</protein>
<keyword evidence="4" id="KW-1185">Reference proteome</keyword>
<dbReference type="GO" id="GO:0005829">
    <property type="term" value="C:cytosol"/>
    <property type="evidence" value="ECO:0007669"/>
    <property type="project" value="TreeGrafter"/>
</dbReference>
<keyword evidence="1" id="KW-0560">Oxidoreductase</keyword>
<dbReference type="Proteomes" id="UP000316639">
    <property type="component" value="Unassembled WGS sequence"/>
</dbReference>
<dbReference type="PANTHER" id="PTHR35176:SF6">
    <property type="entry name" value="HEME OXYGENASE HI_0854-RELATED"/>
    <property type="match status" value="1"/>
</dbReference>
<accession>A0A563F2W9</accession>
<dbReference type="SUPFAM" id="SSF50475">
    <property type="entry name" value="FMN-binding split barrel"/>
    <property type="match status" value="1"/>
</dbReference>
<dbReference type="AlphaFoldDB" id="A0A563F2W9"/>